<evidence type="ECO:0000256" key="5">
    <source>
        <dbReference type="ARBA" id="ARBA00023274"/>
    </source>
</evidence>
<dbReference type="SUPFAM" id="SSF54821">
    <property type="entry name" value="Ribosomal protein S3 C-terminal domain"/>
    <property type="match status" value="1"/>
</dbReference>
<dbReference type="InterPro" id="IPR057258">
    <property type="entry name" value="Ribosomal_uS3"/>
</dbReference>
<dbReference type="Gene3D" id="3.30.1140.32">
    <property type="entry name" value="Ribosomal protein S3, C-terminal domain"/>
    <property type="match status" value="1"/>
</dbReference>
<evidence type="ECO:0000256" key="2">
    <source>
        <dbReference type="ARBA" id="ARBA00022730"/>
    </source>
</evidence>
<dbReference type="GO" id="GO:0019843">
    <property type="term" value="F:rRNA binding"/>
    <property type="evidence" value="ECO:0007669"/>
    <property type="project" value="UniProtKB-UniRule"/>
</dbReference>
<dbReference type="InterPro" id="IPR018280">
    <property type="entry name" value="Ribosomal_uS3_CS"/>
</dbReference>
<evidence type="ECO:0000256" key="7">
    <source>
        <dbReference type="ARBA" id="ARBA00035257"/>
    </source>
</evidence>
<keyword evidence="4 8" id="KW-0689">Ribosomal protein</keyword>
<dbReference type="PANTHER" id="PTHR11760">
    <property type="entry name" value="30S/40S RIBOSOMAL PROTEIN S3"/>
    <property type="match status" value="1"/>
</dbReference>
<dbReference type="PANTHER" id="PTHR11760:SF19">
    <property type="entry name" value="SMALL RIBOSOMAL SUBUNIT PROTEIN US3C"/>
    <property type="match status" value="1"/>
</dbReference>
<feature type="domain" description="KH type-2" evidence="10">
    <location>
        <begin position="38"/>
        <end position="115"/>
    </location>
</feature>
<dbReference type="NCBIfam" id="TIGR01009">
    <property type="entry name" value="rpsC_bact"/>
    <property type="match status" value="1"/>
</dbReference>
<organism evidence="11 12">
    <name type="scientific">Candidatus Giovannonibacteria bacterium RIFCSPHIGHO2_01_FULL_45_23</name>
    <dbReference type="NCBI Taxonomy" id="1798325"/>
    <lineage>
        <taxon>Bacteria</taxon>
        <taxon>Candidatus Giovannoniibacteriota</taxon>
    </lineage>
</organism>
<keyword evidence="5 8" id="KW-0687">Ribonucleoprotein</keyword>
<dbReference type="SUPFAM" id="SSF54814">
    <property type="entry name" value="Prokaryotic type KH domain (KH-domain type II)"/>
    <property type="match status" value="1"/>
</dbReference>
<proteinExistence type="inferred from homology"/>
<evidence type="ECO:0000256" key="1">
    <source>
        <dbReference type="ARBA" id="ARBA00010761"/>
    </source>
</evidence>
<keyword evidence="2 8" id="KW-0699">rRNA-binding</keyword>
<dbReference type="PROSITE" id="PS50084">
    <property type="entry name" value="KH_TYPE_1"/>
    <property type="match status" value="1"/>
</dbReference>
<evidence type="ECO:0000256" key="4">
    <source>
        <dbReference type="ARBA" id="ARBA00022980"/>
    </source>
</evidence>
<accession>A0A1F5VIM1</accession>
<dbReference type="HAMAP" id="MF_01309_B">
    <property type="entry name" value="Ribosomal_uS3_B"/>
    <property type="match status" value="1"/>
</dbReference>
<dbReference type="PROSITE" id="PS50823">
    <property type="entry name" value="KH_TYPE_2"/>
    <property type="match status" value="1"/>
</dbReference>
<comment type="subunit">
    <text evidence="8">Part of the 30S ribosomal subunit. Forms a tight complex with proteins S10 and S14.</text>
</comment>
<dbReference type="Proteomes" id="UP000179251">
    <property type="component" value="Unassembled WGS sequence"/>
</dbReference>
<dbReference type="EMBL" id="MFHD01000004">
    <property type="protein sequence ID" value="OGF63313.1"/>
    <property type="molecule type" value="Genomic_DNA"/>
</dbReference>
<evidence type="ECO:0000313" key="11">
    <source>
        <dbReference type="EMBL" id="OGF63313.1"/>
    </source>
</evidence>
<comment type="similarity">
    <text evidence="1 8 9">Belongs to the universal ribosomal protein uS3 family.</text>
</comment>
<comment type="function">
    <text evidence="6 8">Binds the lower part of the 30S subunit head. Binds mRNA in the 70S ribosome, positioning it for translation.</text>
</comment>
<dbReference type="InterPro" id="IPR036419">
    <property type="entry name" value="Ribosomal_S3_C_sf"/>
</dbReference>
<keyword evidence="3 8" id="KW-0694">RNA-binding</keyword>
<name>A0A1F5VIM1_9BACT</name>
<gene>
    <name evidence="8" type="primary">rpsC</name>
    <name evidence="11" type="ORF">A2834_04405</name>
</gene>
<dbReference type="GO" id="GO:0003729">
    <property type="term" value="F:mRNA binding"/>
    <property type="evidence" value="ECO:0007669"/>
    <property type="project" value="UniProtKB-UniRule"/>
</dbReference>
<protein>
    <recommendedName>
        <fullName evidence="7 8">Small ribosomal subunit protein uS3</fullName>
    </recommendedName>
</protein>
<evidence type="ECO:0000256" key="3">
    <source>
        <dbReference type="ARBA" id="ARBA00022884"/>
    </source>
</evidence>
<dbReference type="InterPro" id="IPR004044">
    <property type="entry name" value="KH_dom_type_2"/>
</dbReference>
<sequence>MSHTSHPYAMRLGILRPWRSRWFSGRDFKKLLKEDVQLREFLEKKLRGMLVDSIDIERSPSVLNVIIKTARPGLLIGRGGEGIEKLKKEVEMFLKKPSKTSTGKTGIKLTVEEIKSPEQHAKVMVESMAQDLEKRLPFRRVLKQNMSKIMASRDVKGAKIAFSGRLDGAEMARYEWLKEGRMPLSTLRADVDFAKGRAHLPYGDLGIKVWIYKNEVFNKKENAFTKKSKI</sequence>
<dbReference type="InterPro" id="IPR005704">
    <property type="entry name" value="Ribosomal_uS3_bac-typ"/>
</dbReference>
<dbReference type="STRING" id="1798325.A2834_04405"/>
<evidence type="ECO:0000256" key="9">
    <source>
        <dbReference type="RuleBase" id="RU003624"/>
    </source>
</evidence>
<evidence type="ECO:0000313" key="12">
    <source>
        <dbReference type="Proteomes" id="UP000179251"/>
    </source>
</evidence>
<dbReference type="GO" id="GO:0006412">
    <property type="term" value="P:translation"/>
    <property type="evidence" value="ECO:0007669"/>
    <property type="project" value="UniProtKB-UniRule"/>
</dbReference>
<dbReference type="Pfam" id="PF00189">
    <property type="entry name" value="Ribosomal_S3_C"/>
    <property type="match status" value="1"/>
</dbReference>
<dbReference type="GO" id="GO:0022627">
    <property type="term" value="C:cytosolic small ribosomal subunit"/>
    <property type="evidence" value="ECO:0007669"/>
    <property type="project" value="TreeGrafter"/>
</dbReference>
<dbReference type="FunFam" id="3.30.300.20:FF:000001">
    <property type="entry name" value="30S ribosomal protein S3"/>
    <property type="match status" value="1"/>
</dbReference>
<evidence type="ECO:0000256" key="6">
    <source>
        <dbReference type="ARBA" id="ARBA00024998"/>
    </source>
</evidence>
<comment type="caution">
    <text evidence="11">The sequence shown here is derived from an EMBL/GenBank/DDBJ whole genome shotgun (WGS) entry which is preliminary data.</text>
</comment>
<dbReference type="PROSITE" id="PS00548">
    <property type="entry name" value="RIBOSOMAL_S3"/>
    <property type="match status" value="1"/>
</dbReference>
<dbReference type="InterPro" id="IPR004087">
    <property type="entry name" value="KH_dom"/>
</dbReference>
<evidence type="ECO:0000259" key="10">
    <source>
        <dbReference type="PROSITE" id="PS50823"/>
    </source>
</evidence>
<dbReference type="GO" id="GO:0003735">
    <property type="term" value="F:structural constituent of ribosome"/>
    <property type="evidence" value="ECO:0007669"/>
    <property type="project" value="InterPro"/>
</dbReference>
<reference evidence="11 12" key="1">
    <citation type="journal article" date="2016" name="Nat. Commun.">
        <title>Thousands of microbial genomes shed light on interconnected biogeochemical processes in an aquifer system.</title>
        <authorList>
            <person name="Anantharaman K."/>
            <person name="Brown C.T."/>
            <person name="Hug L.A."/>
            <person name="Sharon I."/>
            <person name="Castelle C.J."/>
            <person name="Probst A.J."/>
            <person name="Thomas B.C."/>
            <person name="Singh A."/>
            <person name="Wilkins M.J."/>
            <person name="Karaoz U."/>
            <person name="Brodie E.L."/>
            <person name="Williams K.H."/>
            <person name="Hubbard S.S."/>
            <person name="Banfield J.F."/>
        </authorList>
    </citation>
    <scope>NUCLEOTIDE SEQUENCE [LARGE SCALE GENOMIC DNA]</scope>
</reference>
<dbReference type="CDD" id="cd02412">
    <property type="entry name" value="KH-II_30S_S3"/>
    <property type="match status" value="1"/>
</dbReference>
<dbReference type="AlphaFoldDB" id="A0A1F5VIM1"/>
<evidence type="ECO:0000256" key="8">
    <source>
        <dbReference type="HAMAP-Rule" id="MF_01309"/>
    </source>
</evidence>
<dbReference type="InterPro" id="IPR001351">
    <property type="entry name" value="Ribosomal_uS3_C"/>
</dbReference>
<dbReference type="InterPro" id="IPR009019">
    <property type="entry name" value="KH_sf_prok-type"/>
</dbReference>
<dbReference type="SMART" id="SM00322">
    <property type="entry name" value="KH"/>
    <property type="match status" value="1"/>
</dbReference>
<dbReference type="Pfam" id="PF07650">
    <property type="entry name" value="KH_2"/>
    <property type="match status" value="1"/>
</dbReference>
<dbReference type="InterPro" id="IPR015946">
    <property type="entry name" value="KH_dom-like_a/b"/>
</dbReference>
<dbReference type="Gene3D" id="3.30.300.20">
    <property type="match status" value="1"/>
</dbReference>